<dbReference type="GeneID" id="61525750"/>
<protein>
    <recommendedName>
        <fullName evidence="3">Helix-turn-helix domain-containing protein</fullName>
    </recommendedName>
</protein>
<keyword evidence="2" id="KW-1185">Reference proteome</keyword>
<evidence type="ECO:0000313" key="1">
    <source>
        <dbReference type="EMBL" id="ANJ72206.1"/>
    </source>
</evidence>
<name>A0A191ZVU3_9RALS</name>
<proteinExistence type="predicted"/>
<evidence type="ECO:0000313" key="2">
    <source>
        <dbReference type="Proteomes" id="UP000078572"/>
    </source>
</evidence>
<dbReference type="Proteomes" id="UP000078572">
    <property type="component" value="Chromosome 1"/>
</dbReference>
<dbReference type="RefSeq" id="WP_064802948.1">
    <property type="nucleotide sequence ID" value="NZ_CP016022.1"/>
</dbReference>
<organism evidence="1 2">
    <name type="scientific">Ralstonia insidiosa</name>
    <dbReference type="NCBI Taxonomy" id="190721"/>
    <lineage>
        <taxon>Bacteria</taxon>
        <taxon>Pseudomonadati</taxon>
        <taxon>Pseudomonadota</taxon>
        <taxon>Betaproteobacteria</taxon>
        <taxon>Burkholderiales</taxon>
        <taxon>Burkholderiaceae</taxon>
        <taxon>Ralstonia</taxon>
    </lineage>
</organism>
<gene>
    <name evidence="1" type="ORF">A9Y76_06905</name>
</gene>
<dbReference type="AlphaFoldDB" id="A0A191ZVU3"/>
<sequence>MNMFPQKAMLNADDLAKVLSVSRQHIYNLCHVDKLPFKLEKAKGSKTRIQVSIIEVARYLDSKLEVREVKREEIEVVDKPKVGRPRGGGKIKLTRAFQSELTIAIVQEEAEEAFSKLQEQIDSMKFEDNGKSPSERFEEAKNHFLDCSVHARNVLRKNLLSLKLNEVPAPPRARPFKQ</sequence>
<reference evidence="2" key="1">
    <citation type="submission" date="2016-06" db="EMBL/GenBank/DDBJ databases">
        <authorList>
            <person name="Xu Y."/>
            <person name="Nagy A."/>
            <person name="Yan X."/>
            <person name="Kim S.W."/>
            <person name="Haley B."/>
            <person name="Liu N.T."/>
            <person name="Nou X."/>
        </authorList>
    </citation>
    <scope>NUCLEOTIDE SEQUENCE [LARGE SCALE GENOMIC DNA]</scope>
    <source>
        <strain evidence="2">ATCC 49129</strain>
    </source>
</reference>
<evidence type="ECO:0008006" key="3">
    <source>
        <dbReference type="Google" id="ProtNLM"/>
    </source>
</evidence>
<dbReference type="EMBL" id="CP016022">
    <property type="protein sequence ID" value="ANJ72206.1"/>
    <property type="molecule type" value="Genomic_DNA"/>
</dbReference>
<accession>A0A191ZVU3</accession>